<evidence type="ECO:0000256" key="1">
    <source>
        <dbReference type="SAM" id="MobiDB-lite"/>
    </source>
</evidence>
<accession>A0A6V7NGQ2</accession>
<name>A0A6V7NGQ2_ANACO</name>
<gene>
    <name evidence="2" type="ORF">CB5_LOCUS884</name>
</gene>
<reference evidence="2" key="1">
    <citation type="submission" date="2020-07" db="EMBL/GenBank/DDBJ databases">
        <authorList>
            <person name="Lin J."/>
        </authorList>
    </citation>
    <scope>NUCLEOTIDE SEQUENCE</scope>
</reference>
<evidence type="ECO:0000313" key="2">
    <source>
        <dbReference type="EMBL" id="CAD1817673.1"/>
    </source>
</evidence>
<dbReference type="PANTHER" id="PTHR33738:SF8">
    <property type="entry name" value="OS05G0454500 PROTEIN"/>
    <property type="match status" value="1"/>
</dbReference>
<feature type="compositionally biased region" description="Polar residues" evidence="1">
    <location>
        <begin position="76"/>
        <end position="98"/>
    </location>
</feature>
<protein>
    <submittedName>
        <fullName evidence="2">Uncharacterized protein</fullName>
    </submittedName>
</protein>
<feature type="compositionally biased region" description="Basic residues" evidence="1">
    <location>
        <begin position="29"/>
        <end position="38"/>
    </location>
</feature>
<feature type="region of interest" description="Disordered" evidence="1">
    <location>
        <begin position="1"/>
        <end position="38"/>
    </location>
</feature>
<sequence length="165" mass="18241">MEGKKPSSSSSSSSSIADELFGRKDGGRARRRRRRRRLGTLAVCSRPPLRYVLLLVMGKDAAHSDLYWALNKQRAEGQNGNSHEGKSQGSPNKNQATYSKDGKPAYSTESTESPYFGSSVHYGGRDFYGSAPSKHATDSSKSYKNDEDDESAATRGNWWQGSLYY</sequence>
<dbReference type="PANTHER" id="PTHR33738">
    <property type="entry name" value="EMB|CAB82975.1"/>
    <property type="match status" value="1"/>
</dbReference>
<dbReference type="EMBL" id="LR862129">
    <property type="protein sequence ID" value="CAD1817673.1"/>
    <property type="molecule type" value="Genomic_DNA"/>
</dbReference>
<proteinExistence type="predicted"/>
<dbReference type="AlphaFoldDB" id="A0A6V7NGQ2"/>
<organism evidence="2">
    <name type="scientific">Ananas comosus var. bracteatus</name>
    <name type="common">red pineapple</name>
    <dbReference type="NCBI Taxonomy" id="296719"/>
    <lineage>
        <taxon>Eukaryota</taxon>
        <taxon>Viridiplantae</taxon>
        <taxon>Streptophyta</taxon>
        <taxon>Embryophyta</taxon>
        <taxon>Tracheophyta</taxon>
        <taxon>Spermatophyta</taxon>
        <taxon>Magnoliopsida</taxon>
        <taxon>Liliopsida</taxon>
        <taxon>Poales</taxon>
        <taxon>Bromeliaceae</taxon>
        <taxon>Bromelioideae</taxon>
        <taxon>Ananas</taxon>
    </lineage>
</organism>
<feature type="region of interest" description="Disordered" evidence="1">
    <location>
        <begin position="74"/>
        <end position="165"/>
    </location>
</feature>
<feature type="compositionally biased region" description="Basic and acidic residues" evidence="1">
    <location>
        <begin position="135"/>
        <end position="145"/>
    </location>
</feature>